<evidence type="ECO:0000313" key="2">
    <source>
        <dbReference type="Proteomes" id="UP000789901"/>
    </source>
</evidence>
<proteinExistence type="predicted"/>
<dbReference type="EMBL" id="CAJVQB010036441">
    <property type="protein sequence ID" value="CAG8823940.1"/>
    <property type="molecule type" value="Genomic_DNA"/>
</dbReference>
<keyword evidence="2" id="KW-1185">Reference proteome</keyword>
<gene>
    <name evidence="1" type="ORF">GMARGA_LOCUS28454</name>
</gene>
<sequence length="56" mass="6593">RPSDKINKFKLLDPNSDKYKKLVKSNSKNKTVELSKSEIEFATEKPIMELKLKKHF</sequence>
<organism evidence="1 2">
    <name type="scientific">Gigaspora margarita</name>
    <dbReference type="NCBI Taxonomy" id="4874"/>
    <lineage>
        <taxon>Eukaryota</taxon>
        <taxon>Fungi</taxon>
        <taxon>Fungi incertae sedis</taxon>
        <taxon>Mucoromycota</taxon>
        <taxon>Glomeromycotina</taxon>
        <taxon>Glomeromycetes</taxon>
        <taxon>Diversisporales</taxon>
        <taxon>Gigasporaceae</taxon>
        <taxon>Gigaspora</taxon>
    </lineage>
</organism>
<reference evidence="1 2" key="1">
    <citation type="submission" date="2021-06" db="EMBL/GenBank/DDBJ databases">
        <authorList>
            <person name="Kallberg Y."/>
            <person name="Tangrot J."/>
            <person name="Rosling A."/>
        </authorList>
    </citation>
    <scope>NUCLEOTIDE SEQUENCE [LARGE SCALE GENOMIC DNA]</scope>
    <source>
        <strain evidence="1 2">120-4 pot B 10/14</strain>
    </source>
</reference>
<accession>A0ABN7WA00</accession>
<comment type="caution">
    <text evidence="1">The sequence shown here is derived from an EMBL/GenBank/DDBJ whole genome shotgun (WGS) entry which is preliminary data.</text>
</comment>
<dbReference type="Proteomes" id="UP000789901">
    <property type="component" value="Unassembled WGS sequence"/>
</dbReference>
<evidence type="ECO:0000313" key="1">
    <source>
        <dbReference type="EMBL" id="CAG8823940.1"/>
    </source>
</evidence>
<name>A0ABN7WA00_GIGMA</name>
<protein>
    <submittedName>
        <fullName evidence="1">37800_t:CDS:1</fullName>
    </submittedName>
</protein>
<feature type="non-terminal residue" evidence="1">
    <location>
        <position position="1"/>
    </location>
</feature>